<protein>
    <submittedName>
        <fullName evidence="11">Cellulase family glycosylhydrolase</fullName>
    </submittedName>
</protein>
<feature type="domain" description="BACON" evidence="10">
    <location>
        <begin position="63"/>
        <end position="119"/>
    </location>
</feature>
<evidence type="ECO:0000256" key="1">
    <source>
        <dbReference type="ARBA" id="ARBA00005641"/>
    </source>
</evidence>
<dbReference type="GO" id="GO:0005576">
    <property type="term" value="C:extracellular region"/>
    <property type="evidence" value="ECO:0007669"/>
    <property type="project" value="TreeGrafter"/>
</dbReference>
<proteinExistence type="inferred from homology"/>
<evidence type="ECO:0000256" key="4">
    <source>
        <dbReference type="ARBA" id="ARBA00023277"/>
    </source>
</evidence>
<evidence type="ECO:0000256" key="7">
    <source>
        <dbReference type="RuleBase" id="RU361153"/>
    </source>
</evidence>
<evidence type="ECO:0000256" key="8">
    <source>
        <dbReference type="SAM" id="SignalP"/>
    </source>
</evidence>
<evidence type="ECO:0000259" key="10">
    <source>
        <dbReference type="Pfam" id="PF13004"/>
    </source>
</evidence>
<reference evidence="11" key="2">
    <citation type="submission" date="2021-09" db="EMBL/GenBank/DDBJ databases">
        <authorList>
            <person name="Gilroy R."/>
        </authorList>
    </citation>
    <scope>NUCLEOTIDE SEQUENCE</scope>
    <source>
        <strain evidence="11">9794</strain>
    </source>
</reference>
<dbReference type="GO" id="GO:0009986">
    <property type="term" value="C:cell surface"/>
    <property type="evidence" value="ECO:0007669"/>
    <property type="project" value="TreeGrafter"/>
</dbReference>
<dbReference type="AlphaFoldDB" id="A0A921HMC0"/>
<keyword evidence="6" id="KW-0624">Polysaccharide degradation</keyword>
<dbReference type="InterPro" id="IPR050386">
    <property type="entry name" value="Glycosyl_hydrolase_5"/>
</dbReference>
<dbReference type="InterPro" id="IPR017853">
    <property type="entry name" value="GH"/>
</dbReference>
<comment type="caution">
    <text evidence="11">The sequence shown here is derived from an EMBL/GenBank/DDBJ whole genome shotgun (WGS) entry which is preliminary data.</text>
</comment>
<dbReference type="GO" id="GO:0030245">
    <property type="term" value="P:cellulose catabolic process"/>
    <property type="evidence" value="ECO:0007669"/>
    <property type="project" value="UniProtKB-KW"/>
</dbReference>
<dbReference type="Pfam" id="PF13004">
    <property type="entry name" value="BACON"/>
    <property type="match status" value="1"/>
</dbReference>
<evidence type="ECO:0000256" key="6">
    <source>
        <dbReference type="ARBA" id="ARBA00023326"/>
    </source>
</evidence>
<dbReference type="EMBL" id="DYWE01000119">
    <property type="protein sequence ID" value="HJF82303.1"/>
    <property type="molecule type" value="Genomic_DNA"/>
</dbReference>
<dbReference type="Proteomes" id="UP000722357">
    <property type="component" value="Unassembled WGS sequence"/>
</dbReference>
<dbReference type="PANTHER" id="PTHR31297">
    <property type="entry name" value="GLUCAN ENDO-1,6-BETA-GLUCOSIDASE B"/>
    <property type="match status" value="1"/>
</dbReference>
<gene>
    <name evidence="11" type="ORF">K8V40_11770</name>
</gene>
<reference evidence="11" key="1">
    <citation type="journal article" date="2021" name="PeerJ">
        <title>Extensive microbial diversity within the chicken gut microbiome revealed by metagenomics and culture.</title>
        <authorList>
            <person name="Gilroy R."/>
            <person name="Ravi A."/>
            <person name="Getino M."/>
            <person name="Pursley I."/>
            <person name="Horton D.L."/>
            <person name="Alikhan N.F."/>
            <person name="Baker D."/>
            <person name="Gharbi K."/>
            <person name="Hall N."/>
            <person name="Watson M."/>
            <person name="Adriaenssens E.M."/>
            <person name="Foster-Nyarko E."/>
            <person name="Jarju S."/>
            <person name="Secka A."/>
            <person name="Antonio M."/>
            <person name="Oren A."/>
            <person name="Chaudhuri R.R."/>
            <person name="La Ragione R."/>
            <person name="Hildebrand F."/>
            <person name="Pallen M.J."/>
        </authorList>
    </citation>
    <scope>NUCLEOTIDE SEQUENCE</scope>
    <source>
        <strain evidence="11">9794</strain>
    </source>
</reference>
<evidence type="ECO:0000313" key="11">
    <source>
        <dbReference type="EMBL" id="HJF82303.1"/>
    </source>
</evidence>
<dbReference type="PANTHER" id="PTHR31297:SF41">
    <property type="entry name" value="ENDOGLUCANASE, PUTATIVE (AFU_ORTHOLOGUE AFUA_5G01830)-RELATED"/>
    <property type="match status" value="1"/>
</dbReference>
<dbReference type="GO" id="GO:0008422">
    <property type="term" value="F:beta-glucosidase activity"/>
    <property type="evidence" value="ECO:0007669"/>
    <property type="project" value="TreeGrafter"/>
</dbReference>
<evidence type="ECO:0000313" key="12">
    <source>
        <dbReference type="Proteomes" id="UP000722357"/>
    </source>
</evidence>
<evidence type="ECO:0000256" key="2">
    <source>
        <dbReference type="ARBA" id="ARBA00022801"/>
    </source>
</evidence>
<dbReference type="CDD" id="cd14948">
    <property type="entry name" value="BACON"/>
    <property type="match status" value="1"/>
</dbReference>
<dbReference type="Gene3D" id="2.60.40.10">
    <property type="entry name" value="Immunoglobulins"/>
    <property type="match status" value="1"/>
</dbReference>
<dbReference type="SUPFAM" id="SSF51445">
    <property type="entry name" value="(Trans)glycosidases"/>
    <property type="match status" value="1"/>
</dbReference>
<accession>A0A921HMC0</accession>
<keyword evidence="5 7" id="KW-0326">Glycosidase</keyword>
<keyword evidence="8" id="KW-0732">Signal</keyword>
<evidence type="ECO:0000259" key="9">
    <source>
        <dbReference type="Pfam" id="PF00150"/>
    </source>
</evidence>
<feature type="signal peptide" evidence="8">
    <location>
        <begin position="1"/>
        <end position="26"/>
    </location>
</feature>
<name>A0A921HMC0_9BACT</name>
<comment type="similarity">
    <text evidence="1 7">Belongs to the glycosyl hydrolase 5 (cellulase A) family.</text>
</comment>
<dbReference type="InterPro" id="IPR013783">
    <property type="entry name" value="Ig-like_fold"/>
</dbReference>
<dbReference type="Pfam" id="PF00150">
    <property type="entry name" value="Cellulase"/>
    <property type="match status" value="1"/>
</dbReference>
<keyword evidence="3" id="KW-0136">Cellulose degradation</keyword>
<dbReference type="InterPro" id="IPR001547">
    <property type="entry name" value="Glyco_hydro_5"/>
</dbReference>
<feature type="chain" id="PRO_5037944205" evidence="8">
    <location>
        <begin position="27"/>
        <end position="483"/>
    </location>
</feature>
<evidence type="ECO:0000256" key="5">
    <source>
        <dbReference type="ARBA" id="ARBA00023295"/>
    </source>
</evidence>
<organism evidence="11 12">
    <name type="scientific">Phocaeicola plebeius</name>
    <dbReference type="NCBI Taxonomy" id="310297"/>
    <lineage>
        <taxon>Bacteria</taxon>
        <taxon>Pseudomonadati</taxon>
        <taxon>Bacteroidota</taxon>
        <taxon>Bacteroidia</taxon>
        <taxon>Bacteroidales</taxon>
        <taxon>Bacteroidaceae</taxon>
        <taxon>Phocaeicola</taxon>
    </lineage>
</organism>
<dbReference type="Gene3D" id="3.20.20.80">
    <property type="entry name" value="Glycosidases"/>
    <property type="match status" value="1"/>
</dbReference>
<dbReference type="InterPro" id="IPR024361">
    <property type="entry name" value="BACON"/>
</dbReference>
<sequence>MKTKITYLFLLLMTMVLGLHSCKADKVDGAVFSLSIDGQESTSITFGYGQTFFMAKLSSNAGWSLSSDQPWCTLSNVSGNPTDEQYIKIAVERNTTDAERTATITMNAGGNIRQYTVTQTSKNAETYPVGMEKDAIETIKSIRMGINLGNTLEATGGEEAWGAPHTTQAIIDQMKAWGFNAIRVPCSWNQYLEADGITIKPDWMNRVKEVVDYCMNADMYTIINIHWDGGWMEGSCDASMMTSDSIARVEAKVYKLWTQIATTFRDYDGRLLFAGANEPVVESREDMIVLNRYEQAFVHAVRRTGGNNLYRNLVIQGPRTDINRTDMWMELPEDTVSARTIVEVHYYDPFNFCLNDDLSSCTYFWGEPYAQYGQIDDGWQELHVCEQFEKMKKKFVDKGIPLVLGEYSAMYRTHPDNSLQEVCHESEGYFTGYVTEQAKNNGLAPFLWDIQHGGLFDRDQGTILLPTVYNQLKEGAERGQYPF</sequence>
<keyword evidence="2 7" id="KW-0378">Hydrolase</keyword>
<evidence type="ECO:0000256" key="3">
    <source>
        <dbReference type="ARBA" id="ARBA00023001"/>
    </source>
</evidence>
<keyword evidence="4" id="KW-0119">Carbohydrate metabolism</keyword>
<feature type="domain" description="Glycoside hydrolase family 5" evidence="9">
    <location>
        <begin position="151"/>
        <end position="452"/>
    </location>
</feature>